<keyword evidence="2" id="KW-1185">Reference proteome</keyword>
<sequence length="68" mass="7354">MIDMAGLTASFYVQRALVRKDDDRFCLQKIVRFAYVKILSPVPFIAVVASLEDGAGGAGFTCHAFAAI</sequence>
<name>A0A9W5B4B9_9HYPH</name>
<organism evidence="1 2">
    <name type="scientific">Agrobacterium genomosp. 2 str. CFBP 5494</name>
    <dbReference type="NCBI Taxonomy" id="1183436"/>
    <lineage>
        <taxon>Bacteria</taxon>
        <taxon>Pseudomonadati</taxon>
        <taxon>Pseudomonadota</taxon>
        <taxon>Alphaproteobacteria</taxon>
        <taxon>Hyphomicrobiales</taxon>
        <taxon>Rhizobiaceae</taxon>
        <taxon>Rhizobium/Agrobacterium group</taxon>
        <taxon>Agrobacterium</taxon>
        <taxon>Agrobacterium tumefaciens complex</taxon>
    </lineage>
</organism>
<comment type="caution">
    <text evidence="1">The sequence shown here is derived from an EMBL/GenBank/DDBJ whole genome shotgun (WGS) entry which is preliminary data.</text>
</comment>
<evidence type="ECO:0000313" key="1">
    <source>
        <dbReference type="EMBL" id="CUW96866.1"/>
    </source>
</evidence>
<dbReference type="AlphaFoldDB" id="A0A9W5B4B9"/>
<dbReference type="Proteomes" id="UP000191933">
    <property type="component" value="Unassembled WGS sequence"/>
</dbReference>
<accession>A0A9W5B4B9</accession>
<evidence type="ECO:0000313" key="2">
    <source>
        <dbReference type="Proteomes" id="UP000191933"/>
    </source>
</evidence>
<protein>
    <submittedName>
        <fullName evidence="1">Uncharacterized protein</fullName>
    </submittedName>
</protein>
<gene>
    <name evidence="1" type="ORF">AGR2A_Lc20026</name>
</gene>
<proteinExistence type="predicted"/>
<reference evidence="1 2" key="1">
    <citation type="submission" date="2016-01" db="EMBL/GenBank/DDBJ databases">
        <authorList>
            <person name="Regsiter A."/>
            <person name="william w."/>
        </authorList>
    </citation>
    <scope>NUCLEOTIDE SEQUENCE [LARGE SCALE GENOMIC DNA]</scope>
    <source>
        <strain evidence="1 2">CFBP 5494</strain>
    </source>
</reference>
<dbReference type="EMBL" id="FBVY01000031">
    <property type="protein sequence ID" value="CUW96866.1"/>
    <property type="molecule type" value="Genomic_DNA"/>
</dbReference>